<dbReference type="InterPro" id="IPR006384">
    <property type="entry name" value="HAD_hydro_PyrdxlP_Pase-like"/>
</dbReference>
<gene>
    <name evidence="9" type="primary">PHOP2</name>
</gene>
<reference evidence="9" key="1">
    <citation type="submission" date="2009-03" db="EMBL/GenBank/DDBJ databases">
        <title>Caligus rogercresseyi ESTs and full-length cDNAs.</title>
        <authorList>
            <person name="Yasuike M."/>
            <person name="von Schalburg K."/>
            <person name="Cooper G."/>
            <person name="Leong J."/>
            <person name="Jones S.R.M."/>
            <person name="Koop B.F."/>
        </authorList>
    </citation>
    <scope>NUCLEOTIDE SEQUENCE</scope>
    <source>
        <tissue evidence="9">Whole body</tissue>
    </source>
</reference>
<feature type="binding site" evidence="7">
    <location>
        <position position="107"/>
    </location>
    <ligand>
        <name>substrate</name>
    </ligand>
</feature>
<dbReference type="GO" id="GO:0016791">
    <property type="term" value="F:phosphatase activity"/>
    <property type="evidence" value="ECO:0007669"/>
    <property type="project" value="InterPro"/>
</dbReference>
<keyword evidence="5 8" id="KW-0460">Magnesium</keyword>
<evidence type="ECO:0000256" key="5">
    <source>
        <dbReference type="ARBA" id="ARBA00022842"/>
    </source>
</evidence>
<dbReference type="EMBL" id="BT077126">
    <property type="protein sequence ID" value="ACO11550.1"/>
    <property type="molecule type" value="mRNA"/>
</dbReference>
<feature type="binding site" evidence="7">
    <location>
        <position position="28"/>
    </location>
    <ligand>
        <name>substrate</name>
    </ligand>
</feature>
<dbReference type="PIRSF" id="PIRSF031051">
    <property type="entry name" value="PyrdxlP_Pase_PHOSPHO2"/>
    <property type="match status" value="1"/>
</dbReference>
<evidence type="ECO:0000256" key="2">
    <source>
        <dbReference type="ARBA" id="ARBA00008541"/>
    </source>
</evidence>
<dbReference type="SUPFAM" id="SSF56784">
    <property type="entry name" value="HAD-like"/>
    <property type="match status" value="1"/>
</dbReference>
<dbReference type="InterPro" id="IPR036412">
    <property type="entry name" value="HAD-like_sf"/>
</dbReference>
<dbReference type="NCBIfam" id="TIGR01488">
    <property type="entry name" value="HAD-SF-IB"/>
    <property type="match status" value="1"/>
</dbReference>
<feature type="binding site" evidence="8">
    <location>
        <position position="17"/>
    </location>
    <ligand>
        <name>Mg(2+)</name>
        <dbReference type="ChEBI" id="CHEBI:18420"/>
    </ligand>
</feature>
<evidence type="ECO:0000256" key="4">
    <source>
        <dbReference type="ARBA" id="ARBA00022801"/>
    </source>
</evidence>
<dbReference type="InterPro" id="IPR016965">
    <property type="entry name" value="Pase_PHOSPHO-typ"/>
</dbReference>
<evidence type="ECO:0000256" key="8">
    <source>
        <dbReference type="PIRSR" id="PIRSR031051-3"/>
    </source>
</evidence>
<dbReference type="PANTHER" id="PTHR20889">
    <property type="entry name" value="PHOSPHATASE, ORPHAN 1, 2"/>
    <property type="match status" value="1"/>
</dbReference>
<dbReference type="GO" id="GO:0046872">
    <property type="term" value="F:metal ion binding"/>
    <property type="evidence" value="ECO:0007669"/>
    <property type="project" value="UniProtKB-KW"/>
</dbReference>
<dbReference type="Gene3D" id="3.90.1470.20">
    <property type="match status" value="1"/>
</dbReference>
<dbReference type="AlphaFoldDB" id="C1BR97"/>
<evidence type="ECO:0000256" key="6">
    <source>
        <dbReference type="PIRSR" id="PIRSR031051-1"/>
    </source>
</evidence>
<dbReference type="PANTHER" id="PTHR20889:SF12">
    <property type="entry name" value="LP01149P"/>
    <property type="match status" value="1"/>
</dbReference>
<comment type="cofactor">
    <cofactor evidence="1 8">
        <name>Mg(2+)</name>
        <dbReference type="ChEBI" id="CHEBI:18420"/>
    </cofactor>
</comment>
<sequence>MAFCRMSQVQRPLIAFDFDFTIVNQNTDIEVQSTAPGGSIPTEVKAKWNASQWTKYMRNVFLHLHSRSVTKDNILARMKGLTFTPGFKELIVDLHDKQGAELIIISDSNSVFINFIIEGNNLKKYFSAIYTNPATWSESGLLQIRPYHHQTHCSLSSSNLCKGEVLGTHVRASRSKYSFVAFVGDGTNDFCPMLSLSSNDLAFVRRGYSLEPFIQKQIREHNRHISATIHYWNDGSEIYARILREIHSKRTV</sequence>
<dbReference type="Gene3D" id="3.40.50.1000">
    <property type="entry name" value="HAD superfamily/HAD-like"/>
    <property type="match status" value="1"/>
</dbReference>
<name>C1BR97_CALRO</name>
<proteinExistence type="evidence at transcript level"/>
<feature type="active site" description="Nucleophile" evidence="6">
    <location>
        <position position="17"/>
    </location>
</feature>
<dbReference type="NCBIfam" id="TIGR01489">
    <property type="entry name" value="DKMTPPase-SF"/>
    <property type="match status" value="1"/>
</dbReference>
<dbReference type="InterPro" id="IPR023214">
    <property type="entry name" value="HAD_sf"/>
</dbReference>
<keyword evidence="4" id="KW-0378">Hydrolase</keyword>
<feature type="active site" description="Proton donor" evidence="6">
    <location>
        <position position="19"/>
    </location>
</feature>
<evidence type="ECO:0000256" key="1">
    <source>
        <dbReference type="ARBA" id="ARBA00001946"/>
    </source>
</evidence>
<evidence type="ECO:0000256" key="3">
    <source>
        <dbReference type="ARBA" id="ARBA00022723"/>
    </source>
</evidence>
<comment type="similarity">
    <text evidence="2">Belongs to the HAD-like hydrolase superfamily. PHOSPHO family.</text>
</comment>
<protein>
    <submittedName>
        <fullName evidence="9">Probable phosphatase phospho2</fullName>
    </submittedName>
</protein>
<feature type="binding site" evidence="8">
    <location>
        <position position="19"/>
    </location>
    <ligand>
        <name>Mg(2+)</name>
        <dbReference type="ChEBI" id="CHEBI:18420"/>
    </ligand>
</feature>
<organism evidence="9">
    <name type="scientific">Caligus rogercresseyi</name>
    <name type="common">Sea louse</name>
    <dbReference type="NCBI Taxonomy" id="217165"/>
    <lineage>
        <taxon>Eukaryota</taxon>
        <taxon>Metazoa</taxon>
        <taxon>Ecdysozoa</taxon>
        <taxon>Arthropoda</taxon>
        <taxon>Crustacea</taxon>
        <taxon>Multicrustacea</taxon>
        <taxon>Hexanauplia</taxon>
        <taxon>Copepoda</taxon>
        <taxon>Siphonostomatoida</taxon>
        <taxon>Caligidae</taxon>
        <taxon>Caligus</taxon>
    </lineage>
</organism>
<evidence type="ECO:0000313" key="9">
    <source>
        <dbReference type="EMBL" id="ACO11550.1"/>
    </source>
</evidence>
<accession>C1BR97</accession>
<keyword evidence="3 8" id="KW-0479">Metal-binding</keyword>
<feature type="binding site" evidence="8">
    <location>
        <position position="185"/>
    </location>
    <ligand>
        <name>Mg(2+)</name>
        <dbReference type="ChEBI" id="CHEBI:18420"/>
    </ligand>
</feature>
<evidence type="ECO:0000256" key="7">
    <source>
        <dbReference type="PIRSR" id="PIRSR031051-2"/>
    </source>
</evidence>
<dbReference type="Pfam" id="PF06888">
    <property type="entry name" value="Put_Phosphatase"/>
    <property type="match status" value="1"/>
</dbReference>